<comment type="caution">
    <text evidence="2">The sequence shown here is derived from an EMBL/GenBank/DDBJ whole genome shotgun (WGS) entry which is preliminary data.</text>
</comment>
<name>A0A8S3ZW20_9EUPU</name>
<dbReference type="Proteomes" id="UP000678393">
    <property type="component" value="Unassembled WGS sequence"/>
</dbReference>
<evidence type="ECO:0000256" key="1">
    <source>
        <dbReference type="SAM" id="MobiDB-lite"/>
    </source>
</evidence>
<dbReference type="AlphaFoldDB" id="A0A8S3ZW20"/>
<sequence>MSETMQNGDSGGLVSQRDRELSFTPSDSRIFNTERLSKEIKYNLTPVRQRIRSRSVSQSSTDSYSS</sequence>
<organism evidence="2 3">
    <name type="scientific">Candidula unifasciata</name>
    <dbReference type="NCBI Taxonomy" id="100452"/>
    <lineage>
        <taxon>Eukaryota</taxon>
        <taxon>Metazoa</taxon>
        <taxon>Spiralia</taxon>
        <taxon>Lophotrochozoa</taxon>
        <taxon>Mollusca</taxon>
        <taxon>Gastropoda</taxon>
        <taxon>Heterobranchia</taxon>
        <taxon>Euthyneura</taxon>
        <taxon>Panpulmonata</taxon>
        <taxon>Eupulmonata</taxon>
        <taxon>Stylommatophora</taxon>
        <taxon>Helicina</taxon>
        <taxon>Helicoidea</taxon>
        <taxon>Geomitridae</taxon>
        <taxon>Candidula</taxon>
    </lineage>
</organism>
<proteinExistence type="predicted"/>
<dbReference type="EMBL" id="CAJHNH020006412">
    <property type="protein sequence ID" value="CAG5133689.1"/>
    <property type="molecule type" value="Genomic_DNA"/>
</dbReference>
<feature type="region of interest" description="Disordered" evidence="1">
    <location>
        <begin position="1"/>
        <end position="26"/>
    </location>
</feature>
<evidence type="ECO:0000313" key="2">
    <source>
        <dbReference type="EMBL" id="CAG5133689.1"/>
    </source>
</evidence>
<protein>
    <submittedName>
        <fullName evidence="2">Uncharacterized protein</fullName>
    </submittedName>
</protein>
<keyword evidence="3" id="KW-1185">Reference proteome</keyword>
<accession>A0A8S3ZW20</accession>
<feature type="non-terminal residue" evidence="2">
    <location>
        <position position="1"/>
    </location>
</feature>
<dbReference type="OrthoDB" id="10539670at2759"/>
<gene>
    <name evidence="2" type="ORF">CUNI_LOCUS19247</name>
</gene>
<reference evidence="2" key="1">
    <citation type="submission" date="2021-04" db="EMBL/GenBank/DDBJ databases">
        <authorList>
            <consortium name="Molecular Ecology Group"/>
        </authorList>
    </citation>
    <scope>NUCLEOTIDE SEQUENCE</scope>
</reference>
<evidence type="ECO:0000313" key="3">
    <source>
        <dbReference type="Proteomes" id="UP000678393"/>
    </source>
</evidence>